<name>A0A855YFE4_9BACL</name>
<dbReference type="Pfam" id="PF07187">
    <property type="entry name" value="DUF1405"/>
    <property type="match status" value="1"/>
</dbReference>
<gene>
    <name evidence="3" type="ORF">DET54_112107</name>
    <name evidence="2" type="ORF">DET56_102247</name>
</gene>
<sequence length="230" mass="26692">MRRFSQHHFLERTIHLMKGAEPVALSYFWSREFLTSRYFLWLLFWCNALGTVYGYIWYGDQLEYTLAQQPLWQIVFVPDSPTASLFFTLSLLWILYKPKSMLLNRIGHVVQALAVVTSVKYGVWAVSIIFAGWMQGGAQNWQDWMLIASHSAMAIEALLYVRFFGFRWGALVIAALWTLLNDTMDYTYDIFPWLPASLMDHLDGVRNFTVGLTLVSILCAWLALRQAKRA</sequence>
<dbReference type="PANTHER" id="PTHR40042:SF1">
    <property type="entry name" value="DUF1405 DOMAIN-CONTAINING PROTEIN"/>
    <property type="match status" value="1"/>
</dbReference>
<evidence type="ECO:0000313" key="3">
    <source>
        <dbReference type="EMBL" id="RAI91242.1"/>
    </source>
</evidence>
<dbReference type="InterPro" id="IPR009845">
    <property type="entry name" value="DUF1405"/>
</dbReference>
<organism evidence="2 4">
    <name type="scientific">Paenibacillus pabuli</name>
    <dbReference type="NCBI Taxonomy" id="1472"/>
    <lineage>
        <taxon>Bacteria</taxon>
        <taxon>Bacillati</taxon>
        <taxon>Bacillota</taxon>
        <taxon>Bacilli</taxon>
        <taxon>Bacillales</taxon>
        <taxon>Paenibacillaceae</taxon>
        <taxon>Paenibacillus</taxon>
    </lineage>
</organism>
<dbReference type="Proteomes" id="UP000248827">
    <property type="component" value="Unassembled WGS sequence"/>
</dbReference>
<evidence type="ECO:0000313" key="2">
    <source>
        <dbReference type="EMBL" id="PWW44016.1"/>
    </source>
</evidence>
<keyword evidence="1" id="KW-0472">Membrane</keyword>
<evidence type="ECO:0000256" key="1">
    <source>
        <dbReference type="SAM" id="Phobius"/>
    </source>
</evidence>
<feature type="transmembrane region" description="Helical" evidence="1">
    <location>
        <begin position="168"/>
        <end position="184"/>
    </location>
</feature>
<feature type="transmembrane region" description="Helical" evidence="1">
    <location>
        <begin position="204"/>
        <end position="224"/>
    </location>
</feature>
<keyword evidence="5" id="KW-1185">Reference proteome</keyword>
<dbReference type="EMBL" id="QLLI01000012">
    <property type="protein sequence ID" value="RAI91242.1"/>
    <property type="molecule type" value="Genomic_DNA"/>
</dbReference>
<proteinExistence type="predicted"/>
<keyword evidence="1" id="KW-0812">Transmembrane</keyword>
<protein>
    <submittedName>
        <fullName evidence="2 3">Membrane protein YpjA</fullName>
    </submittedName>
</protein>
<evidence type="ECO:0000313" key="5">
    <source>
        <dbReference type="Proteomes" id="UP000248827"/>
    </source>
</evidence>
<feature type="transmembrane region" description="Helical" evidence="1">
    <location>
        <begin position="70"/>
        <end position="96"/>
    </location>
</feature>
<feature type="transmembrane region" description="Helical" evidence="1">
    <location>
        <begin position="38"/>
        <end position="58"/>
    </location>
</feature>
<reference evidence="2 4" key="1">
    <citation type="submission" date="2018-05" db="EMBL/GenBank/DDBJ databases">
        <title>Freshwater and sediment microbial communities from various areas in North America, analyzing microbe dynamics in response to fracking.</title>
        <authorList>
            <person name="Lamendella R."/>
        </authorList>
    </citation>
    <scope>NUCLEOTIDE SEQUENCE [LARGE SCALE GENOMIC DNA]</scope>
    <source>
        <strain evidence="2 4">DB-3</strain>
        <strain evidence="3 5">NG-13</strain>
    </source>
</reference>
<accession>A0A855YFE4</accession>
<comment type="caution">
    <text evidence="2">The sequence shown here is derived from an EMBL/GenBank/DDBJ whole genome shotgun (WGS) entry which is preliminary data.</text>
</comment>
<dbReference type="Proteomes" id="UP000247078">
    <property type="component" value="Unassembled WGS sequence"/>
</dbReference>
<evidence type="ECO:0000313" key="4">
    <source>
        <dbReference type="Proteomes" id="UP000247078"/>
    </source>
</evidence>
<dbReference type="PANTHER" id="PTHR40042">
    <property type="entry name" value="HYPOTHETICAL MEMBRANE SPANNING PROTEIN"/>
    <property type="match status" value="1"/>
</dbReference>
<dbReference type="EMBL" id="QGTZ01000002">
    <property type="protein sequence ID" value="PWW44016.1"/>
    <property type="molecule type" value="Genomic_DNA"/>
</dbReference>
<keyword evidence="1" id="KW-1133">Transmembrane helix</keyword>
<dbReference type="AlphaFoldDB" id="A0A855YFE4"/>